<dbReference type="SUPFAM" id="SSF48208">
    <property type="entry name" value="Six-hairpin glycosidases"/>
    <property type="match status" value="1"/>
</dbReference>
<proteinExistence type="predicted"/>
<dbReference type="InterPro" id="IPR008928">
    <property type="entry name" value="6-hairpin_glycosidase_sf"/>
</dbReference>
<comment type="caution">
    <text evidence="2">The sequence shown here is derived from an EMBL/GenBank/DDBJ whole genome shotgun (WGS) entry which is preliminary data.</text>
</comment>
<evidence type="ECO:0000313" key="3">
    <source>
        <dbReference type="Proteomes" id="UP000886520"/>
    </source>
</evidence>
<accession>A0A9D4ZHR7</accession>
<dbReference type="OrthoDB" id="540611at2759"/>
<dbReference type="Proteomes" id="UP000886520">
    <property type="component" value="Chromosome 8"/>
</dbReference>
<reference evidence="2" key="1">
    <citation type="submission" date="2021-01" db="EMBL/GenBank/DDBJ databases">
        <title>Adiantum capillus-veneris genome.</title>
        <authorList>
            <person name="Fang Y."/>
            <person name="Liao Q."/>
        </authorList>
    </citation>
    <scope>NUCLEOTIDE SEQUENCE</scope>
    <source>
        <strain evidence="2">H3</strain>
        <tissue evidence="2">Leaf</tissue>
    </source>
</reference>
<evidence type="ECO:0000256" key="1">
    <source>
        <dbReference type="ARBA" id="ARBA00022801"/>
    </source>
</evidence>
<dbReference type="Pfam" id="PF07470">
    <property type="entry name" value="Glyco_hydro_88"/>
    <property type="match status" value="1"/>
</dbReference>
<dbReference type="PANTHER" id="PTHR33886">
    <property type="entry name" value="UNSATURATED RHAMNOGALACTURONAN HYDROLASE (EUROFUNG)"/>
    <property type="match status" value="1"/>
</dbReference>
<name>A0A9D4ZHR7_ADICA</name>
<dbReference type="InterPro" id="IPR010905">
    <property type="entry name" value="Glyco_hydro_88"/>
</dbReference>
<keyword evidence="3" id="KW-1185">Reference proteome</keyword>
<organism evidence="2 3">
    <name type="scientific">Adiantum capillus-veneris</name>
    <name type="common">Maidenhair fern</name>
    <dbReference type="NCBI Taxonomy" id="13818"/>
    <lineage>
        <taxon>Eukaryota</taxon>
        <taxon>Viridiplantae</taxon>
        <taxon>Streptophyta</taxon>
        <taxon>Embryophyta</taxon>
        <taxon>Tracheophyta</taxon>
        <taxon>Polypodiopsida</taxon>
        <taxon>Polypodiidae</taxon>
        <taxon>Polypodiales</taxon>
        <taxon>Pteridineae</taxon>
        <taxon>Pteridaceae</taxon>
        <taxon>Vittarioideae</taxon>
        <taxon>Adiantum</taxon>
    </lineage>
</organism>
<dbReference type="InterPro" id="IPR012341">
    <property type="entry name" value="6hp_glycosidase-like_sf"/>
</dbReference>
<dbReference type="GO" id="GO:0016787">
    <property type="term" value="F:hydrolase activity"/>
    <property type="evidence" value="ECO:0007669"/>
    <property type="project" value="UniProtKB-KW"/>
</dbReference>
<dbReference type="Gene3D" id="1.50.10.10">
    <property type="match status" value="1"/>
</dbReference>
<keyword evidence="1" id="KW-0378">Hydrolase</keyword>
<dbReference type="InterPro" id="IPR052043">
    <property type="entry name" value="PolySaccharide_Degr_Enz"/>
</dbReference>
<dbReference type="GO" id="GO:0005975">
    <property type="term" value="P:carbohydrate metabolic process"/>
    <property type="evidence" value="ECO:0007669"/>
    <property type="project" value="InterPro"/>
</dbReference>
<dbReference type="EMBL" id="JABFUD020000008">
    <property type="protein sequence ID" value="KAI5076058.1"/>
    <property type="molecule type" value="Genomic_DNA"/>
</dbReference>
<gene>
    <name evidence="2" type="ORF">GOP47_0008123</name>
</gene>
<protein>
    <submittedName>
        <fullName evidence="2">Uncharacterized protein</fullName>
    </submittedName>
</protein>
<dbReference type="PANTHER" id="PTHR33886:SF8">
    <property type="entry name" value="UNSATURATED RHAMNOGALACTURONAN HYDROLASE (EUROFUNG)"/>
    <property type="match status" value="1"/>
</dbReference>
<dbReference type="AlphaFoldDB" id="A0A9D4ZHR7"/>
<evidence type="ECO:0000313" key="2">
    <source>
        <dbReference type="EMBL" id="KAI5076058.1"/>
    </source>
</evidence>
<sequence length="168" mass="18581">MEEHARDAKTGLLYHGYDESLQQGWADPQMGTSPSFWGCAVGWFFMALVDILDFSLKTRHAQRDDLVSILQLLAVAVAKVQDLATCVWWEVLDIQGRRQGNYLESSASCMLVYSLAKGVKRGYLSKRTYKDVYTRGFQGIQTQFVHACSDGGVDLISTVSVGGMCGSP</sequence>